<dbReference type="PROSITE" id="PS50294">
    <property type="entry name" value="WD_REPEATS_REGION"/>
    <property type="match status" value="1"/>
</dbReference>
<dbReference type="PANTHER" id="PTHR22847">
    <property type="entry name" value="WD40 REPEAT PROTEIN"/>
    <property type="match status" value="1"/>
</dbReference>
<evidence type="ECO:0000313" key="4">
    <source>
        <dbReference type="EMBL" id="KPQ32045.1"/>
    </source>
</evidence>
<dbReference type="PANTHER" id="PTHR22847:SF637">
    <property type="entry name" value="WD REPEAT DOMAIN 5B"/>
    <property type="match status" value="1"/>
</dbReference>
<dbReference type="EMBL" id="LJZR01000071">
    <property type="protein sequence ID" value="KPQ32045.1"/>
    <property type="molecule type" value="Genomic_DNA"/>
</dbReference>
<evidence type="ECO:0000256" key="3">
    <source>
        <dbReference type="PROSITE-ProRule" id="PRU00221"/>
    </source>
</evidence>
<dbReference type="InterPro" id="IPR015943">
    <property type="entry name" value="WD40/YVTN_repeat-like_dom_sf"/>
</dbReference>
<dbReference type="Gene3D" id="2.130.10.10">
    <property type="entry name" value="YVTN repeat-like/Quinoprotein amine dehydrogenase"/>
    <property type="match status" value="1"/>
</dbReference>
<dbReference type="GO" id="GO:0042393">
    <property type="term" value="F:histone binding"/>
    <property type="evidence" value="ECO:0007669"/>
    <property type="project" value="TreeGrafter"/>
</dbReference>
<evidence type="ECO:0000313" key="5">
    <source>
        <dbReference type="Proteomes" id="UP000050465"/>
    </source>
</evidence>
<protein>
    <submittedName>
        <fullName evidence="4">WD40 repeat</fullName>
    </submittedName>
</protein>
<dbReference type="SMART" id="SM00320">
    <property type="entry name" value="WD40"/>
    <property type="match status" value="3"/>
</dbReference>
<dbReference type="STRING" id="1666911.HLUCCA11_22425"/>
<dbReference type="PROSITE" id="PS50082">
    <property type="entry name" value="WD_REPEATS_2"/>
    <property type="match status" value="2"/>
</dbReference>
<dbReference type="Proteomes" id="UP000050465">
    <property type="component" value="Unassembled WGS sequence"/>
</dbReference>
<evidence type="ECO:0000256" key="2">
    <source>
        <dbReference type="ARBA" id="ARBA00022737"/>
    </source>
</evidence>
<dbReference type="Pfam" id="PF00400">
    <property type="entry name" value="WD40"/>
    <property type="match status" value="3"/>
</dbReference>
<feature type="repeat" description="WD" evidence="3">
    <location>
        <begin position="91"/>
        <end position="122"/>
    </location>
</feature>
<name>A0A0P8D7F9_9CYAN</name>
<feature type="repeat" description="WD" evidence="3">
    <location>
        <begin position="10"/>
        <end position="32"/>
    </location>
</feature>
<gene>
    <name evidence="4" type="ORF">HLUCCA11_22425</name>
</gene>
<dbReference type="AlphaFoldDB" id="A0A0P8D7F9"/>
<organism evidence="4 5">
    <name type="scientific">Phormidesmis priestleyi Ana</name>
    <dbReference type="NCBI Taxonomy" id="1666911"/>
    <lineage>
        <taxon>Bacteria</taxon>
        <taxon>Bacillati</taxon>
        <taxon>Cyanobacteriota</taxon>
        <taxon>Cyanophyceae</taxon>
        <taxon>Leptolyngbyales</taxon>
        <taxon>Leptolyngbyaceae</taxon>
        <taxon>Phormidesmis</taxon>
    </lineage>
</organism>
<evidence type="ECO:0000256" key="1">
    <source>
        <dbReference type="ARBA" id="ARBA00022574"/>
    </source>
</evidence>
<proteinExistence type="predicted"/>
<keyword evidence="1 3" id="KW-0853">WD repeat</keyword>
<keyword evidence="2" id="KW-0677">Repeat</keyword>
<dbReference type="InterPro" id="IPR036322">
    <property type="entry name" value="WD40_repeat_dom_sf"/>
</dbReference>
<reference evidence="4 5" key="1">
    <citation type="submission" date="2015-09" db="EMBL/GenBank/DDBJ databases">
        <title>Identification and resolution of microdiversity through metagenomic sequencing of parallel consortia.</title>
        <authorList>
            <person name="Nelson W.C."/>
            <person name="Romine M.F."/>
            <person name="Lindemann S.R."/>
        </authorList>
    </citation>
    <scope>NUCLEOTIDE SEQUENCE [LARGE SCALE GENOMIC DNA]</scope>
    <source>
        <strain evidence="4">Ana</strain>
    </source>
</reference>
<comment type="caution">
    <text evidence="4">The sequence shown here is derived from an EMBL/GenBank/DDBJ whole genome shotgun (WGS) entry which is preliminary data.</text>
</comment>
<dbReference type="SUPFAM" id="SSF50978">
    <property type="entry name" value="WD40 repeat-like"/>
    <property type="match status" value="1"/>
</dbReference>
<accession>A0A0P8D7F9</accession>
<sequence length="174" mass="18573">MQELAATGVAIAISPNGQYIAAGNLDNTLMVWGWNSPHPWRMTGFPSKVSQLAWANPARSSAPVIAAASGLGLIVWRKLPTDEAGWDSRAFDLHQKKIVAIAFQPGSKLLASAAEDGKVILWHKAKVLGQMLDGADKGFSTLAWNPSGNRLAAGGAQGEWLIWKGSNQGKGFQR</sequence>
<dbReference type="InterPro" id="IPR001680">
    <property type="entry name" value="WD40_rpt"/>
</dbReference>